<evidence type="ECO:0008006" key="17">
    <source>
        <dbReference type="Google" id="ProtNLM"/>
    </source>
</evidence>
<feature type="region of interest" description="Disordered" evidence="11">
    <location>
        <begin position="1379"/>
        <end position="1417"/>
    </location>
</feature>
<dbReference type="PROSITE" id="PS50118">
    <property type="entry name" value="HMG_BOX_2"/>
    <property type="match status" value="1"/>
</dbReference>
<feature type="domain" description="Bromo" evidence="12">
    <location>
        <begin position="84"/>
        <end position="154"/>
    </location>
</feature>
<evidence type="ECO:0000256" key="3">
    <source>
        <dbReference type="ARBA" id="ARBA00022853"/>
    </source>
</evidence>
<feature type="region of interest" description="Disordered" evidence="11">
    <location>
        <begin position="674"/>
        <end position="695"/>
    </location>
</feature>
<dbReference type="GO" id="GO:0006368">
    <property type="term" value="P:transcription elongation by RNA polymerase II"/>
    <property type="evidence" value="ECO:0007669"/>
    <property type="project" value="TreeGrafter"/>
</dbReference>
<keyword evidence="3" id="KW-0156">Chromatin regulator</keyword>
<dbReference type="PRINTS" id="PR00503">
    <property type="entry name" value="BROMODOMAIN"/>
</dbReference>
<evidence type="ECO:0000256" key="5">
    <source>
        <dbReference type="ARBA" id="ARBA00023117"/>
    </source>
</evidence>
<dbReference type="Gene3D" id="1.20.920.10">
    <property type="entry name" value="Bromodomain-like"/>
    <property type="match status" value="5"/>
</dbReference>
<dbReference type="PANTHER" id="PTHR16062">
    <property type="entry name" value="SWI/SNF-RELATED"/>
    <property type="match status" value="1"/>
</dbReference>
<dbReference type="SMART" id="SM00398">
    <property type="entry name" value="HMG"/>
    <property type="match status" value="1"/>
</dbReference>
<feature type="compositionally biased region" description="Acidic residues" evidence="11">
    <location>
        <begin position="222"/>
        <end position="236"/>
    </location>
</feature>
<dbReference type="InterPro" id="IPR037382">
    <property type="entry name" value="Rsc/polybromo"/>
</dbReference>
<evidence type="ECO:0000256" key="1">
    <source>
        <dbReference type="ARBA" id="ARBA00004123"/>
    </source>
</evidence>
<dbReference type="GO" id="GO:0016586">
    <property type="term" value="C:RSC-type complex"/>
    <property type="evidence" value="ECO:0007669"/>
    <property type="project" value="InterPro"/>
</dbReference>
<feature type="compositionally biased region" description="Polar residues" evidence="11">
    <location>
        <begin position="1577"/>
        <end position="1586"/>
    </location>
</feature>
<feature type="region of interest" description="Disordered" evidence="11">
    <location>
        <begin position="1"/>
        <end position="67"/>
    </location>
</feature>
<dbReference type="GO" id="GO:0003677">
    <property type="term" value="F:DNA binding"/>
    <property type="evidence" value="ECO:0007669"/>
    <property type="project" value="UniProtKB-UniRule"/>
</dbReference>
<evidence type="ECO:0000256" key="6">
    <source>
        <dbReference type="ARBA" id="ARBA00023163"/>
    </source>
</evidence>
<dbReference type="PROSITE" id="PS51038">
    <property type="entry name" value="BAH"/>
    <property type="match status" value="2"/>
</dbReference>
<evidence type="ECO:0000313" key="15">
    <source>
        <dbReference type="EMBL" id="GAV00197.1"/>
    </source>
</evidence>
<evidence type="ECO:0000259" key="13">
    <source>
        <dbReference type="PROSITE" id="PS50118"/>
    </source>
</evidence>
<evidence type="ECO:0000259" key="12">
    <source>
        <dbReference type="PROSITE" id="PS50014"/>
    </source>
</evidence>
<dbReference type="SMART" id="SM00439">
    <property type="entry name" value="BAH"/>
    <property type="match status" value="2"/>
</dbReference>
<evidence type="ECO:0000259" key="14">
    <source>
        <dbReference type="PROSITE" id="PS51038"/>
    </source>
</evidence>
<dbReference type="PROSITE" id="PS00633">
    <property type="entry name" value="BROMODOMAIN_1"/>
    <property type="match status" value="3"/>
</dbReference>
<keyword evidence="9" id="KW-0238">DNA-binding</keyword>
<dbReference type="SMART" id="SM00297">
    <property type="entry name" value="BROMO"/>
    <property type="match status" value="5"/>
</dbReference>
<dbReference type="STRING" id="947166.A0A1D1VEY2"/>
<evidence type="ECO:0000256" key="8">
    <source>
        <dbReference type="PROSITE-ProRule" id="PRU00035"/>
    </source>
</evidence>
<dbReference type="OrthoDB" id="10009055at2759"/>
<evidence type="ECO:0000313" key="16">
    <source>
        <dbReference type="Proteomes" id="UP000186922"/>
    </source>
</evidence>
<gene>
    <name evidence="15" type="primary">RvY_11081-1</name>
    <name evidence="15" type="synonym">RvY_11081.1</name>
    <name evidence="15" type="ORF">RvY_11081</name>
</gene>
<keyword evidence="7 9" id="KW-0539">Nucleus</keyword>
<evidence type="ECO:0000256" key="9">
    <source>
        <dbReference type="PROSITE-ProRule" id="PRU00267"/>
    </source>
</evidence>
<keyword evidence="6" id="KW-0804">Transcription</keyword>
<dbReference type="InterPro" id="IPR036427">
    <property type="entry name" value="Bromodomain-like_sf"/>
</dbReference>
<dbReference type="Pfam" id="PF01426">
    <property type="entry name" value="BAH"/>
    <property type="match status" value="1"/>
</dbReference>
<keyword evidence="2" id="KW-0677">Repeat</keyword>
<dbReference type="Gene3D" id="2.30.30.490">
    <property type="match status" value="2"/>
</dbReference>
<evidence type="ECO:0000256" key="2">
    <source>
        <dbReference type="ARBA" id="ARBA00022737"/>
    </source>
</evidence>
<feature type="domain" description="Bromo" evidence="12">
    <location>
        <begin position="403"/>
        <end position="473"/>
    </location>
</feature>
<dbReference type="InterPro" id="IPR036910">
    <property type="entry name" value="HMG_box_dom_sf"/>
</dbReference>
<comment type="subcellular location">
    <subcellularLocation>
        <location evidence="1">Nucleus</location>
    </subcellularLocation>
</comment>
<accession>A0A1D1VEY2</accession>
<dbReference type="PANTHER" id="PTHR16062:SF19">
    <property type="entry name" value="PROTEIN POLYBROMO-1"/>
    <property type="match status" value="1"/>
</dbReference>
<feature type="domain" description="HMG box" evidence="13">
    <location>
        <begin position="1269"/>
        <end position="1324"/>
    </location>
</feature>
<dbReference type="EMBL" id="BDGG01000006">
    <property type="protein sequence ID" value="GAV00197.1"/>
    <property type="molecule type" value="Genomic_DNA"/>
</dbReference>
<feature type="compositionally biased region" description="Low complexity" evidence="11">
    <location>
        <begin position="1379"/>
        <end position="1408"/>
    </location>
</feature>
<reference evidence="15 16" key="1">
    <citation type="journal article" date="2016" name="Nat. Commun.">
        <title>Extremotolerant tardigrade genome and improved radiotolerance of human cultured cells by tardigrade-unique protein.</title>
        <authorList>
            <person name="Hashimoto T."/>
            <person name="Horikawa D.D."/>
            <person name="Saito Y."/>
            <person name="Kuwahara H."/>
            <person name="Kozuka-Hata H."/>
            <person name="Shin-I T."/>
            <person name="Minakuchi Y."/>
            <person name="Ohishi K."/>
            <person name="Motoyama A."/>
            <person name="Aizu T."/>
            <person name="Enomoto A."/>
            <person name="Kondo K."/>
            <person name="Tanaka S."/>
            <person name="Hara Y."/>
            <person name="Koshikawa S."/>
            <person name="Sagara H."/>
            <person name="Miura T."/>
            <person name="Yokobori S."/>
            <person name="Miyagawa K."/>
            <person name="Suzuki Y."/>
            <person name="Kubo T."/>
            <person name="Oyama M."/>
            <person name="Kohara Y."/>
            <person name="Fujiyama A."/>
            <person name="Arakawa K."/>
            <person name="Katayama T."/>
            <person name="Toyoda A."/>
            <person name="Kunieda T."/>
        </authorList>
    </citation>
    <scope>NUCLEOTIDE SEQUENCE [LARGE SCALE GENOMIC DNA]</scope>
    <source>
        <strain evidence="15 16">YOKOZUNA-1</strain>
    </source>
</reference>
<dbReference type="InterPro" id="IPR018359">
    <property type="entry name" value="Bromodomain_CS"/>
</dbReference>
<dbReference type="SUPFAM" id="SSF47370">
    <property type="entry name" value="Bromodomain"/>
    <property type="match status" value="5"/>
</dbReference>
<evidence type="ECO:0000256" key="10">
    <source>
        <dbReference type="SAM" id="Coils"/>
    </source>
</evidence>
<sequence>MNRPGKRPRRGSTADRASVDTNASFASSASSNQGQAKRLKKEDGSLDTSGSVPGTSKDSQPPSPNSMDLVEELFTAVIQHSDEKGRQLSAEFGLLPPRKNNEDYYSTVKNPIDLKQIAMRIQRGGYNNLDALVSDLLLMTDNALDYNVSSSQLHKDAALMKKFVLTKRNEYEQRELHRTAERTVRTRRSVAQTTQPLSAVYAALEYGDEESGPANVSGSAVGEEEVAMEADSDEESHDTAPSVSGKHDKDDEKTTAMYQLLDGVVKLKGPGGRIMSGPFMKLPSKRKYKDYYDIIRNPVSITNIRTKIKNGLYLALDEMILDLRLMCQNAQKFNEGTSGIYRDSVRIEKFVEGKHAEYIEALDKVSSPLRTSLSERLLPEYDDYAARRRAKYIVRSILECKKTEGYPAEMFLEKPSKKEYKDYYSIIPNPIDLKIIVNKVIGDKYANEEALMEDIKLMCSNAKLYNREDSDIHRDALLFEELVKMAQKTMNLFCPLEADISPAHSPIRRSTSTTRRVQSFRPPATPLQAALMELYEYVVNYTSGDRYLATFFQTLPAKSEMPSYYEVIKKPMDLDKIHQRIQNEQYANFEEAIDDFGQMFENAAAFNEPTSDIYKDALVLLHVMMEKAQELGAFASLVPDVQQKVQEMLHALMDSMLTLEKQGRNLSETIADCSFSESDTDSEASREDMKSSPPSLTLETIKANVDGGRYRRMDRFQDDFFELLEKARFTAQPDSTTYEDAVNLHVRFIEKRDELCGPSGEKLFTPALQFTVRQFQSSIDMERKEAKCRPLTRPSPDQAPSLVAAALPTGPCVMGANNEAFFVGDFAYLAPWSADGKQPMIVSVQEIVTGEGGALQVRGCYMLRPQETAHEASRRFYEKEVLQSDWVESHAPTRIIGRCYVLEGKDYFKMVPHGLADGRDVYVCHTSYNVKEGTFKKIKKWTLPASAGLQLVKRQRPLAAVRAILAEASGKLNQRPLDMPDVEEKAARSSFPLSANDQVIDVVRETVLARSSLPQEGQVFYEQKALPKGHIKLGDCFAVMKDDKEAHLIKIDKIFDKEEVTFVSGTIFLFTKDIPAHLQLPAKLFYHNEVFQKVTEIEEAWPVTALGPRCAVLTSRDFATCRPTEIAEERIYIVESKILDNGMLAKGNKSKRLLNVSNTGLSHATNDEVLFFDKNINPHKVVSPTLQAALSGKLVEVDRTPEESPAMGYELDEEETHSMIASEITDQTPLSPTASTIDLGSAPKKRRRAGTGTPDGATPSGKRSPAKKTKYTVSGFILYGAENRKSVKDQFPNLSFQDTSRHVSDMWKNLPASERKRWEDIARQKCNFVNTELKSRGLATGMTFKGLGSMDESAIIAEMEKRLQQQDSLNKANAELAKAAKEGPLPTTAPTSTTSSSSLPSTSTASTTQPGGMPSGYNINAQTIALLQAQQQHFQRQLQLQQQQFQQERQSQQAQQRSLFLTLPTEAPKVKKAIHTSVFLKYLEENGMLGSGQKPAVAAWRRQMAATQHNTAPPQQLPDFWPTLLNIDAQSKNKTMETLGRMWSSRNFILTKTCALQPAALMANSPFSGEAPTTAIMSSQAASANQPALIPSPPPILSRSNSARKPTTSRR</sequence>
<dbReference type="Proteomes" id="UP000186922">
    <property type="component" value="Unassembled WGS sequence"/>
</dbReference>
<keyword evidence="10" id="KW-0175">Coiled coil</keyword>
<feature type="DNA-binding region" description="HMG box" evidence="9">
    <location>
        <begin position="1269"/>
        <end position="1324"/>
    </location>
</feature>
<protein>
    <recommendedName>
        <fullName evidence="17">Polybromo-1</fullName>
    </recommendedName>
</protein>
<feature type="coiled-coil region" evidence="10">
    <location>
        <begin position="1424"/>
        <end position="1455"/>
    </location>
</feature>
<feature type="region of interest" description="Disordered" evidence="11">
    <location>
        <begin position="1223"/>
        <end position="1268"/>
    </location>
</feature>
<dbReference type="GO" id="GO:0006338">
    <property type="term" value="P:chromatin remodeling"/>
    <property type="evidence" value="ECO:0007669"/>
    <property type="project" value="InterPro"/>
</dbReference>
<feature type="domain" description="Bromo" evidence="12">
    <location>
        <begin position="544"/>
        <end position="614"/>
    </location>
</feature>
<feature type="domain" description="Bromo" evidence="12">
    <location>
        <begin position="271"/>
        <end position="341"/>
    </location>
</feature>
<dbReference type="Pfam" id="PF00439">
    <property type="entry name" value="Bromodomain"/>
    <property type="match status" value="4"/>
</dbReference>
<dbReference type="PROSITE" id="PS50014">
    <property type="entry name" value="BROMODOMAIN_2"/>
    <property type="match status" value="4"/>
</dbReference>
<feature type="compositionally biased region" description="Polar residues" evidence="11">
    <location>
        <begin position="46"/>
        <end position="60"/>
    </location>
</feature>
<feature type="domain" description="BAH" evidence="14">
    <location>
        <begin position="819"/>
        <end position="939"/>
    </location>
</feature>
<dbReference type="GO" id="GO:0003682">
    <property type="term" value="F:chromatin binding"/>
    <property type="evidence" value="ECO:0007669"/>
    <property type="project" value="InterPro"/>
</dbReference>
<evidence type="ECO:0000256" key="4">
    <source>
        <dbReference type="ARBA" id="ARBA00023015"/>
    </source>
</evidence>
<comment type="caution">
    <text evidence="15">The sequence shown here is derived from an EMBL/GenBank/DDBJ whole genome shotgun (WGS) entry which is preliminary data.</text>
</comment>
<evidence type="ECO:0000256" key="11">
    <source>
        <dbReference type="SAM" id="MobiDB-lite"/>
    </source>
</evidence>
<dbReference type="Pfam" id="PF00505">
    <property type="entry name" value="HMG_box"/>
    <property type="match status" value="1"/>
</dbReference>
<feature type="domain" description="BAH" evidence="14">
    <location>
        <begin position="1029"/>
        <end position="1149"/>
    </location>
</feature>
<proteinExistence type="predicted"/>
<evidence type="ECO:0000256" key="7">
    <source>
        <dbReference type="ARBA" id="ARBA00023242"/>
    </source>
</evidence>
<keyword evidence="4" id="KW-0805">Transcription regulation</keyword>
<organism evidence="15 16">
    <name type="scientific">Ramazzottius varieornatus</name>
    <name type="common">Water bear</name>
    <name type="synonym">Tardigrade</name>
    <dbReference type="NCBI Taxonomy" id="947166"/>
    <lineage>
        <taxon>Eukaryota</taxon>
        <taxon>Metazoa</taxon>
        <taxon>Ecdysozoa</taxon>
        <taxon>Tardigrada</taxon>
        <taxon>Eutardigrada</taxon>
        <taxon>Parachela</taxon>
        <taxon>Hypsibioidea</taxon>
        <taxon>Ramazzottiidae</taxon>
        <taxon>Ramazzottius</taxon>
    </lineage>
</organism>
<dbReference type="SUPFAM" id="SSF47095">
    <property type="entry name" value="HMG-box"/>
    <property type="match status" value="1"/>
</dbReference>
<feature type="compositionally biased region" description="Polar residues" evidence="11">
    <location>
        <begin position="1224"/>
        <end position="1238"/>
    </location>
</feature>
<dbReference type="InterPro" id="IPR009071">
    <property type="entry name" value="HMG_box_dom"/>
</dbReference>
<dbReference type="InterPro" id="IPR001487">
    <property type="entry name" value="Bromodomain"/>
</dbReference>
<feature type="compositionally biased region" description="Basic residues" evidence="11">
    <location>
        <begin position="1"/>
        <end position="10"/>
    </location>
</feature>
<feature type="region of interest" description="Disordered" evidence="11">
    <location>
        <begin position="209"/>
        <end position="251"/>
    </location>
</feature>
<keyword evidence="16" id="KW-1185">Reference proteome</keyword>
<dbReference type="Gene3D" id="1.10.30.10">
    <property type="entry name" value="High mobility group box domain"/>
    <property type="match status" value="1"/>
</dbReference>
<feature type="compositionally biased region" description="Polar residues" evidence="11">
    <location>
        <begin position="1599"/>
        <end position="1611"/>
    </location>
</feature>
<keyword evidence="5 8" id="KW-0103">Bromodomain</keyword>
<dbReference type="InterPro" id="IPR001025">
    <property type="entry name" value="BAH_dom"/>
</dbReference>
<feature type="region of interest" description="Disordered" evidence="11">
    <location>
        <begin position="1577"/>
        <end position="1611"/>
    </location>
</feature>
<name>A0A1D1VEY2_RAMVA</name>
<dbReference type="InterPro" id="IPR043151">
    <property type="entry name" value="BAH_sf"/>
</dbReference>